<evidence type="ECO:0000313" key="3">
    <source>
        <dbReference type="Proteomes" id="UP000034680"/>
    </source>
</evidence>
<comment type="caution">
    <text evidence="2">The sequence shown here is derived from an EMBL/GenBank/DDBJ whole genome shotgun (WGS) entry which is preliminary data.</text>
</comment>
<keyword evidence="3" id="KW-1185">Reference proteome</keyword>
<reference evidence="2 3" key="1">
    <citation type="submission" date="2015-05" db="EMBL/GenBank/DDBJ databases">
        <title>Distinctive expansion of gene families associated with plant cell wall degradation and secondary metabolism in the genomes of grapevine trunk pathogens.</title>
        <authorList>
            <person name="Lawrence D.P."/>
            <person name="Travadon R."/>
            <person name="Rolshausen P.E."/>
            <person name="Baumgartner K."/>
        </authorList>
    </citation>
    <scope>NUCLEOTIDE SEQUENCE [LARGE SCALE GENOMIC DNA]</scope>
    <source>
        <strain evidence="2">DA912</strain>
    </source>
</reference>
<name>A0A0G2HA29_9PEZI</name>
<dbReference type="EMBL" id="LCUC01000342">
    <property type="protein sequence ID" value="KKY32098.1"/>
    <property type="molecule type" value="Genomic_DNA"/>
</dbReference>
<accession>A0A0G2HA29</accession>
<dbReference type="OrthoDB" id="291007at2759"/>
<sequence>MIFNRFTILSSLLAATASAVPFVAEDFPLSVIPLNELPAPDTIPTPVNATEASNLATRATEAIHLVNCEGNGYAYSIEIYCGDDSNCNYQPSSDNQCFLTSGGLVTWEGRSNQGCGFTSGTTFYYTLPANAQSYANYAKVGSGYNAYHNYNIFKDDKHAMYTAGNGAVCRSIYYCLIA</sequence>
<proteinExistence type="predicted"/>
<evidence type="ECO:0000256" key="1">
    <source>
        <dbReference type="SAM" id="SignalP"/>
    </source>
</evidence>
<dbReference type="AlphaFoldDB" id="A0A0G2HA29"/>
<organism evidence="2 3">
    <name type="scientific">Diaporthe ampelina</name>
    <dbReference type="NCBI Taxonomy" id="1214573"/>
    <lineage>
        <taxon>Eukaryota</taxon>
        <taxon>Fungi</taxon>
        <taxon>Dikarya</taxon>
        <taxon>Ascomycota</taxon>
        <taxon>Pezizomycotina</taxon>
        <taxon>Sordariomycetes</taxon>
        <taxon>Sordariomycetidae</taxon>
        <taxon>Diaporthales</taxon>
        <taxon>Diaporthaceae</taxon>
        <taxon>Diaporthe</taxon>
    </lineage>
</organism>
<protein>
    <submittedName>
        <fullName evidence="2">Uncharacterized protein</fullName>
    </submittedName>
</protein>
<dbReference type="Proteomes" id="UP000034680">
    <property type="component" value="Unassembled WGS sequence"/>
</dbReference>
<feature type="signal peptide" evidence="1">
    <location>
        <begin position="1"/>
        <end position="19"/>
    </location>
</feature>
<gene>
    <name evidence="2" type="ORF">UCDDA912_g07959</name>
</gene>
<dbReference type="STRING" id="1214573.A0A0G2HA29"/>
<keyword evidence="1" id="KW-0732">Signal</keyword>
<reference evidence="2 3" key="2">
    <citation type="submission" date="2015-05" db="EMBL/GenBank/DDBJ databases">
        <authorList>
            <person name="Morales-Cruz A."/>
            <person name="Amrine K.C."/>
            <person name="Cantu D."/>
        </authorList>
    </citation>
    <scope>NUCLEOTIDE SEQUENCE [LARGE SCALE GENOMIC DNA]</scope>
    <source>
        <strain evidence="2">DA912</strain>
    </source>
</reference>
<feature type="chain" id="PRO_5002545187" evidence="1">
    <location>
        <begin position="20"/>
        <end position="178"/>
    </location>
</feature>
<evidence type="ECO:0000313" key="2">
    <source>
        <dbReference type="EMBL" id="KKY32098.1"/>
    </source>
</evidence>